<evidence type="ECO:0000313" key="7">
    <source>
        <dbReference type="EMBL" id="SJL14156.1"/>
    </source>
</evidence>
<dbReference type="Pfam" id="PF20153">
    <property type="entry name" value="DUF6535"/>
    <property type="match status" value="1"/>
</dbReference>
<feature type="transmembrane region" description="Helical" evidence="4">
    <location>
        <begin position="256"/>
        <end position="282"/>
    </location>
</feature>
<keyword evidence="4" id="KW-0812">Transmembrane</keyword>
<dbReference type="Proteomes" id="UP000219338">
    <property type="component" value="Unassembled WGS sequence"/>
</dbReference>
<dbReference type="SUPFAM" id="SSF54373">
    <property type="entry name" value="FAD-linked reductases, C-terminal domain"/>
    <property type="match status" value="1"/>
</dbReference>
<feature type="transmembrane region" description="Helical" evidence="4">
    <location>
        <begin position="221"/>
        <end position="250"/>
    </location>
</feature>
<dbReference type="InterPro" id="IPR036188">
    <property type="entry name" value="FAD/NAD-bd_sf"/>
</dbReference>
<comment type="similarity">
    <text evidence="2">Belongs to the GMC oxidoreductase family.</text>
</comment>
<organism evidence="7 8">
    <name type="scientific">Armillaria ostoyae</name>
    <name type="common">Armillaria root rot fungus</name>
    <dbReference type="NCBI Taxonomy" id="47428"/>
    <lineage>
        <taxon>Eukaryota</taxon>
        <taxon>Fungi</taxon>
        <taxon>Dikarya</taxon>
        <taxon>Basidiomycota</taxon>
        <taxon>Agaricomycotina</taxon>
        <taxon>Agaricomycetes</taxon>
        <taxon>Agaricomycetidae</taxon>
        <taxon>Agaricales</taxon>
        <taxon>Marasmiineae</taxon>
        <taxon>Physalacriaceae</taxon>
        <taxon>Armillaria</taxon>
    </lineage>
</organism>
<evidence type="ECO:0000256" key="1">
    <source>
        <dbReference type="ARBA" id="ARBA00001974"/>
    </source>
</evidence>
<dbReference type="Pfam" id="PF05199">
    <property type="entry name" value="GMC_oxred_C"/>
    <property type="match status" value="1"/>
</dbReference>
<dbReference type="GO" id="GO:0050660">
    <property type="term" value="F:flavin adenine dinucleotide binding"/>
    <property type="evidence" value="ECO:0007669"/>
    <property type="project" value="InterPro"/>
</dbReference>
<dbReference type="Gene3D" id="3.30.560.10">
    <property type="entry name" value="Glucose Oxidase, domain 3"/>
    <property type="match status" value="1"/>
</dbReference>
<dbReference type="OrthoDB" id="2918268at2759"/>
<keyword evidence="4" id="KW-0472">Membrane</keyword>
<proteinExistence type="inferred from homology"/>
<evidence type="ECO:0000256" key="3">
    <source>
        <dbReference type="SAM" id="MobiDB-lite"/>
    </source>
</evidence>
<feature type="transmembrane region" description="Helical" evidence="4">
    <location>
        <begin position="94"/>
        <end position="114"/>
    </location>
</feature>
<evidence type="ECO:0000259" key="5">
    <source>
        <dbReference type="Pfam" id="PF05199"/>
    </source>
</evidence>
<gene>
    <name evidence="7" type="ORF">ARMOST_17611</name>
</gene>
<name>A0A284RZK7_ARMOS</name>
<dbReference type="InterPro" id="IPR045338">
    <property type="entry name" value="DUF6535"/>
</dbReference>
<dbReference type="InterPro" id="IPR007867">
    <property type="entry name" value="GMC_OxRtase_C"/>
</dbReference>
<feature type="domain" description="DUF6535" evidence="6">
    <location>
        <begin position="70"/>
        <end position="250"/>
    </location>
</feature>
<dbReference type="PANTHER" id="PTHR11552:SF147">
    <property type="entry name" value="CHOLINE DEHYDROGENASE, MITOCHONDRIAL"/>
    <property type="match status" value="1"/>
</dbReference>
<keyword evidence="4" id="KW-1133">Transmembrane helix</keyword>
<feature type="domain" description="Glucose-methanol-choline oxidoreductase C-terminal" evidence="5">
    <location>
        <begin position="921"/>
        <end position="1046"/>
    </location>
</feature>
<feature type="transmembrane region" description="Helical" evidence="4">
    <location>
        <begin position="294"/>
        <end position="317"/>
    </location>
</feature>
<evidence type="ECO:0000259" key="6">
    <source>
        <dbReference type="Pfam" id="PF20153"/>
    </source>
</evidence>
<feature type="region of interest" description="Disordered" evidence="3">
    <location>
        <begin position="1"/>
        <end position="26"/>
    </location>
</feature>
<sequence>MDPGSMKNDTETERGRDDGEQTARAIPTAYTKTFGFKKRQYMKGNIPSDYEQKYSEDTRYEETGPNARVWRTYQDESLVFDMNMVGQLRDSVDVLLVFAGLFSAVVTSFVAQTYQSLQVDYVQMSASLLFELVAVQRAIASGSSVESVPLSPFNPDTTFIPAINDVWVNGLWFTSLALSLTTALAAVLVKQWLHHYTTLPSGTPRERSHVRQYRYAGFQRWNVPMIAGLLPVLMHASLALFFAGLSVFLYPLRVSLSWIVGAIAALAYTVYLIAIILPILFLQCPYRTPLSDHLYFAYNYIAYRFIARIIQTLLRFLEEKLPPPRRLLRPNAMAYNSSLKNAEQEQVKQLSNDLSVEALHWLFSVSSNPSVQSIATQAIGGLPGSSLQKVEKVFKNAEDLREVHRELLDSCLDATGMGCVKPLPVMQPKLERLLRFELFIPHARHQTFTTDKNRAYIDASDLDDVDLVASIQSNDTLQNSKFKPFSPLGPQLFFRNILHTGTTLHALTWVGLIRNANEDGSFNPIDIHSRDLYPLELCASVTPALDFKTNSSFPSSAISFADAVRNYLLVDMTDNILKMFYEFDYHSDDIPDAEPCSRHLRVTLAFAAFVIPRLRVPYLQPDQTVYAENSNDTEITRTQNALRSAATNIFRILLIHTHSTSPSLTFGESNLIFNAVKGILSNDVVFGENTTKYPSLDPCRLFALEIYSRMIGVPLLPNAITSQYPLLPEDEPPDWPRIRELVDFIIFDYDNPNSHPSTVTPFDLACDILAYALANNIAEAFEAFIEGKCLTVFGAHPYRLRLVRVINGYVAGITRVLTDERRIDYLHEPENLYVACSILASNDWTRDVDSVSDDILALRNVRPNDPAWASCRDRLRKLETDAVQRPKWETELTTEEVNREKRNISEAAALLEAGVISRGKRRRGNITINNTDPLSPPFINPGFFSHPQDLTVVRQAVAGARRFPAAPVWDDYILGIFTNITDLEGSIRNGARTTHHPVGTASMSARWGVVDADFKLKKAAGVRVVDASVLPYVPTEHTQAAVYAIAERAADLIKESR</sequence>
<feature type="compositionally biased region" description="Basic and acidic residues" evidence="3">
    <location>
        <begin position="8"/>
        <end position="21"/>
    </location>
</feature>
<accession>A0A284RZK7</accession>
<dbReference type="InterPro" id="IPR012132">
    <property type="entry name" value="GMC_OxRdtase"/>
</dbReference>
<reference evidence="8" key="1">
    <citation type="journal article" date="2017" name="Nat. Ecol. Evol.">
        <title>Genome expansion and lineage-specific genetic innovations in the forest pathogenic fungi Armillaria.</title>
        <authorList>
            <person name="Sipos G."/>
            <person name="Prasanna A.N."/>
            <person name="Walter M.C."/>
            <person name="O'Connor E."/>
            <person name="Balint B."/>
            <person name="Krizsan K."/>
            <person name="Kiss B."/>
            <person name="Hess J."/>
            <person name="Varga T."/>
            <person name="Slot J."/>
            <person name="Riley R."/>
            <person name="Boka B."/>
            <person name="Rigling D."/>
            <person name="Barry K."/>
            <person name="Lee J."/>
            <person name="Mihaltcheva S."/>
            <person name="LaButti K."/>
            <person name="Lipzen A."/>
            <person name="Waldron R."/>
            <person name="Moloney N.M."/>
            <person name="Sperisen C."/>
            <person name="Kredics L."/>
            <person name="Vagvoelgyi C."/>
            <person name="Patrignani A."/>
            <person name="Fitzpatrick D."/>
            <person name="Nagy I."/>
            <person name="Doyle S."/>
            <person name="Anderson J.B."/>
            <person name="Grigoriev I.V."/>
            <person name="Gueldener U."/>
            <person name="Muensterkoetter M."/>
            <person name="Nagy L.G."/>
        </authorList>
    </citation>
    <scope>NUCLEOTIDE SEQUENCE [LARGE SCALE GENOMIC DNA]</scope>
    <source>
        <strain evidence="8">C18/9</strain>
    </source>
</reference>
<keyword evidence="8" id="KW-1185">Reference proteome</keyword>
<feature type="transmembrane region" description="Helical" evidence="4">
    <location>
        <begin position="171"/>
        <end position="189"/>
    </location>
</feature>
<dbReference type="Gene3D" id="3.50.50.60">
    <property type="entry name" value="FAD/NAD(P)-binding domain"/>
    <property type="match status" value="1"/>
</dbReference>
<evidence type="ECO:0000256" key="4">
    <source>
        <dbReference type="SAM" id="Phobius"/>
    </source>
</evidence>
<evidence type="ECO:0000313" key="8">
    <source>
        <dbReference type="Proteomes" id="UP000219338"/>
    </source>
</evidence>
<dbReference type="AlphaFoldDB" id="A0A284RZK7"/>
<evidence type="ECO:0000256" key="2">
    <source>
        <dbReference type="ARBA" id="ARBA00010790"/>
    </source>
</evidence>
<dbReference type="SUPFAM" id="SSF51905">
    <property type="entry name" value="FAD/NAD(P)-binding domain"/>
    <property type="match status" value="1"/>
</dbReference>
<dbReference type="STRING" id="47428.A0A284RZK7"/>
<dbReference type="EMBL" id="FUEG01000022">
    <property type="protein sequence ID" value="SJL14156.1"/>
    <property type="molecule type" value="Genomic_DNA"/>
</dbReference>
<protein>
    <submittedName>
        <fullName evidence="7">Uncharacterized protein</fullName>
    </submittedName>
</protein>
<dbReference type="GO" id="GO:0016614">
    <property type="term" value="F:oxidoreductase activity, acting on CH-OH group of donors"/>
    <property type="evidence" value="ECO:0007669"/>
    <property type="project" value="InterPro"/>
</dbReference>
<dbReference type="PANTHER" id="PTHR11552">
    <property type="entry name" value="GLUCOSE-METHANOL-CHOLINE GMC OXIDOREDUCTASE"/>
    <property type="match status" value="1"/>
</dbReference>
<comment type="cofactor">
    <cofactor evidence="1">
        <name>FAD</name>
        <dbReference type="ChEBI" id="CHEBI:57692"/>
    </cofactor>
</comment>